<evidence type="ECO:0000259" key="2">
    <source>
        <dbReference type="Pfam" id="PF23598"/>
    </source>
</evidence>
<dbReference type="PANTHER" id="PTHR15140:SF33">
    <property type="entry name" value="LATE BLIGHT RESISTANCE PROTEIN HOMOLOG R1A-3 ISOFORM X1"/>
    <property type="match status" value="1"/>
</dbReference>
<evidence type="ECO:0000313" key="3">
    <source>
        <dbReference type="EMBL" id="CAI9095415.1"/>
    </source>
</evidence>
<dbReference type="EMBL" id="OX459119">
    <property type="protein sequence ID" value="CAI9095415.1"/>
    <property type="molecule type" value="Genomic_DNA"/>
</dbReference>
<dbReference type="Proteomes" id="UP001161247">
    <property type="component" value="Chromosome 2"/>
</dbReference>
<gene>
    <name evidence="3" type="ORF">OLC1_LOCUS6396</name>
</gene>
<dbReference type="PANTHER" id="PTHR15140">
    <property type="entry name" value="TUBULIN-SPECIFIC CHAPERONE E"/>
    <property type="match status" value="1"/>
</dbReference>
<feature type="domain" description="Disease resistance R13L4/SHOC-2-like LRR" evidence="2">
    <location>
        <begin position="710"/>
        <end position="891"/>
    </location>
</feature>
<dbReference type="AlphaFoldDB" id="A0AAV1CK84"/>
<protein>
    <submittedName>
        <fullName evidence="3">OLC1v1031368C1</fullName>
    </submittedName>
</protein>
<keyword evidence="4" id="KW-1185">Reference proteome</keyword>
<dbReference type="SUPFAM" id="SSF52058">
    <property type="entry name" value="L domain-like"/>
    <property type="match status" value="1"/>
</dbReference>
<dbReference type="InterPro" id="IPR055414">
    <property type="entry name" value="LRR_R13L4/SHOC2-like"/>
</dbReference>
<organism evidence="3 4">
    <name type="scientific">Oldenlandia corymbosa var. corymbosa</name>
    <dbReference type="NCBI Taxonomy" id="529605"/>
    <lineage>
        <taxon>Eukaryota</taxon>
        <taxon>Viridiplantae</taxon>
        <taxon>Streptophyta</taxon>
        <taxon>Embryophyta</taxon>
        <taxon>Tracheophyta</taxon>
        <taxon>Spermatophyta</taxon>
        <taxon>Magnoliopsida</taxon>
        <taxon>eudicotyledons</taxon>
        <taxon>Gunneridae</taxon>
        <taxon>Pentapetalae</taxon>
        <taxon>asterids</taxon>
        <taxon>lamiids</taxon>
        <taxon>Gentianales</taxon>
        <taxon>Rubiaceae</taxon>
        <taxon>Rubioideae</taxon>
        <taxon>Spermacoceae</taxon>
        <taxon>Hedyotis-Oldenlandia complex</taxon>
        <taxon>Oldenlandia</taxon>
    </lineage>
</organism>
<evidence type="ECO:0000256" key="1">
    <source>
        <dbReference type="ARBA" id="ARBA00022737"/>
    </source>
</evidence>
<evidence type="ECO:0000313" key="4">
    <source>
        <dbReference type="Proteomes" id="UP001161247"/>
    </source>
</evidence>
<name>A0AAV1CK84_OLDCO</name>
<dbReference type="InterPro" id="IPR032675">
    <property type="entry name" value="LRR_dom_sf"/>
</dbReference>
<sequence length="1021" mass="117460">MSQEWVQFDEVIDLTQDCISREVSVRSIETSTADEIETVFMDLRFLCTFIGYFDLWRRHAPSSSFFLVDQMDWVFEEAKAVAKEIQNHLQHAVIERFDDGGPHLQAKFWKYLHNKLNSLLVKLEINPKDVSLTLDCQLVRCVNPLKEKIAALRPRISCVYQGLSLYHLQPEETTSNYDWNFFRLRLQMNIEDLKYMAEDADSACKALTRSLNSMDWLLTTTSCSGNYYRCWSPWKEKMMTHQFVSMILHVAHFYCLCWLNPSDFSYTCVCLESLHNEMVIPTPEFLDIILGSLTQCDNQKRFLSSFVDYIVGIKASFQFLREELFSLFTCFIKISELKTMEEDVHKILLVGIRDIIVEAGPLKSKKTRAGRTHYAILLAKIWFLKAEFFIKSSGIALALSKDNHVQSLCEGCRFLQQVPTCFQRQRESPIFKVIEGVPDQVNSLYQLSPGEMEDNLVHVKVSIFLLKCLVLMMLIKANALLLDSLEGDASLQMLWLPLKDRFKTLQSGLLFLIEVVSKKIVENIEDEKPMLTDIKAVATGHSIEKHEGDDIHMRLVDTAYQTDHAISSVLNESKDGWQNFLWLDYLLGEIRHIKMQLADSDGNNTYCDGVHDVVRDLCLLRAADANFLKPISIDDEPYSSFNSIDHNFPLELLITSNERTYEENRLCFRVNREHFVVSRPSGPFVRSLLFFPTADMYPRRPYDLSFIPINFRSLRVLDLESINMGASFADGIQPLVDLRYLAVCGDMESVPSSLSNLENLETLLVKSLKSKVMLPETIWSMRKLRHICVTNCAVFTWGLIKDEMHSLVSLSFPCFTCGKVTDEMIMRFPNLRKLRCIVLKPRDISVGFFPFPSFRSLCKLESLNISYYGQVLNAVELNFPSSVKKLTLSNFRLPRSHISLIGRLPKLEVLKLKSKAFEFEGSSWTMEEGEFLNLKYLKLDTLDIVLWDASSDNLPRLQQLIVRKCMQLEEIPFDFVNISTLVKIEVQQCGMSVEESVKRIGEEEIEGLQIVINNSHSGLQG</sequence>
<proteinExistence type="predicted"/>
<dbReference type="Gene3D" id="3.80.10.10">
    <property type="entry name" value="Ribonuclease Inhibitor"/>
    <property type="match status" value="1"/>
</dbReference>
<dbReference type="Pfam" id="PF23598">
    <property type="entry name" value="LRR_14"/>
    <property type="match status" value="1"/>
</dbReference>
<accession>A0AAV1CK84</accession>
<reference evidence="3" key="1">
    <citation type="submission" date="2023-03" db="EMBL/GenBank/DDBJ databases">
        <authorList>
            <person name="Julca I."/>
        </authorList>
    </citation>
    <scope>NUCLEOTIDE SEQUENCE</scope>
</reference>
<keyword evidence="1" id="KW-0677">Repeat</keyword>